<protein>
    <recommendedName>
        <fullName evidence="2">YMC020W-like alpha/beta hydrolase domain-containing protein</fullName>
    </recommendedName>
</protein>
<dbReference type="Pfam" id="PF26147">
    <property type="entry name" value="AB_HYDROLASE_YMC0-YMC35"/>
    <property type="match status" value="1"/>
</dbReference>
<feature type="compositionally biased region" description="Basic and acidic residues" evidence="1">
    <location>
        <begin position="13"/>
        <end position="31"/>
    </location>
</feature>
<name>A0ABR1UFL5_9PEZI</name>
<feature type="compositionally biased region" description="Polar residues" evidence="1">
    <location>
        <begin position="151"/>
        <end position="169"/>
    </location>
</feature>
<evidence type="ECO:0000313" key="4">
    <source>
        <dbReference type="Proteomes" id="UP001446871"/>
    </source>
</evidence>
<dbReference type="PANTHER" id="PTHR47349:SF1">
    <property type="entry name" value="AER328WP"/>
    <property type="match status" value="1"/>
</dbReference>
<dbReference type="EMBL" id="JAQQWM010000007">
    <property type="protein sequence ID" value="KAK8057699.1"/>
    <property type="molecule type" value="Genomic_DNA"/>
</dbReference>
<accession>A0ABR1UFL5</accession>
<dbReference type="InterPro" id="IPR058933">
    <property type="entry name" value="YMC020W-like_ab_hydrolase"/>
</dbReference>
<feature type="region of interest" description="Disordered" evidence="1">
    <location>
        <begin position="141"/>
        <end position="224"/>
    </location>
</feature>
<evidence type="ECO:0000256" key="1">
    <source>
        <dbReference type="SAM" id="MobiDB-lite"/>
    </source>
</evidence>
<feature type="compositionally biased region" description="Polar residues" evidence="1">
    <location>
        <begin position="215"/>
        <end position="224"/>
    </location>
</feature>
<feature type="compositionally biased region" description="Polar residues" evidence="1">
    <location>
        <begin position="312"/>
        <end position="329"/>
    </location>
</feature>
<comment type="caution">
    <text evidence="3">The sequence shown here is derived from an EMBL/GenBank/DDBJ whole genome shotgun (WGS) entry which is preliminary data.</text>
</comment>
<reference evidence="3 4" key="1">
    <citation type="submission" date="2023-01" db="EMBL/GenBank/DDBJ databases">
        <title>Analysis of 21 Apiospora genomes using comparative genomics revels a genus with tremendous synthesis potential of carbohydrate active enzymes and secondary metabolites.</title>
        <authorList>
            <person name="Sorensen T."/>
        </authorList>
    </citation>
    <scope>NUCLEOTIDE SEQUENCE [LARGE SCALE GENOMIC DNA]</scope>
    <source>
        <strain evidence="3 4">CBS 83171</strain>
    </source>
</reference>
<dbReference type="Proteomes" id="UP001446871">
    <property type="component" value="Unassembled WGS sequence"/>
</dbReference>
<sequence length="737" mass="79669">MGGTLKGAMPDWSRYDTKKSPDTPRDSDTESIKTLPKIVESDSQPNGHDSKIKTANGSTTPTTGEGATETSAEVPTQDSNEGAAGLSLPPIVPASSEQPARSSGWLEWLGRSAATQENAPVDIGQTNKTPAETQIPVTAAQQEAPVPVQGEVSQAVSAAPNQGRPTNSWFGLGWLGASTAPNDEANEPSPVQSEAQNKKEDDGAATPAEPPISTDRVSSPATGSTWAFFYRYSGSKADAKTTTTQEQGDLAVVGDESVSSPQRSVIVDAGDPKKPKEQPLKRGPKDTQSKSHKRIRSEATGINEAGPARPETPTNKTTPAKPETPTSVKSVALPNPNLLLPAFRSTYQMQQNPSILKQITQLLLRTQQPPPRHVYLVKEPPRIKKAVAIGVHGLVPTSWTRAVIGQPTGTSLKFANHGAEAIRRWANSHGCADCEIENIALNYEGKIGDRVDKLWLVLLNWIEHIRNADLILLACHSQGVPVGVMLVAKLLELGVITTARIGICAMAGVCLGPFPEWRTGVEWFMGSAAELWEFGNPESDISKRFEQSLRTVLERGTRITYIGSIDDQVVPMESAVYSPAAHPYIYRAVFVDGQLHAPNFITHLVGFALKLRNLGISDQGLIRELSGALAGSLYTGEGHSRLYEDESVYDLSVSHALETSVVSNVPCNIPKHTGLINPKPNPYVLPWVMRGLLEEDIVKTELSAETAELLKQFDDWQPATKPLQDIKTRLEVVRSKL</sequence>
<gene>
    <name evidence="3" type="ORF">PG996_011636</name>
</gene>
<feature type="compositionally biased region" description="Low complexity" evidence="1">
    <location>
        <begin position="57"/>
        <end position="73"/>
    </location>
</feature>
<feature type="region of interest" description="Disordered" evidence="1">
    <location>
        <begin position="237"/>
        <end position="332"/>
    </location>
</feature>
<dbReference type="InterPro" id="IPR058934">
    <property type="entry name" value="YMC020W-like"/>
</dbReference>
<proteinExistence type="predicted"/>
<evidence type="ECO:0000313" key="3">
    <source>
        <dbReference type="EMBL" id="KAK8057699.1"/>
    </source>
</evidence>
<organism evidence="3 4">
    <name type="scientific">Apiospora saccharicola</name>
    <dbReference type="NCBI Taxonomy" id="335842"/>
    <lineage>
        <taxon>Eukaryota</taxon>
        <taxon>Fungi</taxon>
        <taxon>Dikarya</taxon>
        <taxon>Ascomycota</taxon>
        <taxon>Pezizomycotina</taxon>
        <taxon>Sordariomycetes</taxon>
        <taxon>Xylariomycetidae</taxon>
        <taxon>Amphisphaeriales</taxon>
        <taxon>Apiosporaceae</taxon>
        <taxon>Apiospora</taxon>
    </lineage>
</organism>
<evidence type="ECO:0000259" key="2">
    <source>
        <dbReference type="Pfam" id="PF26147"/>
    </source>
</evidence>
<feature type="domain" description="YMC020W-like alpha/beta hydrolase" evidence="2">
    <location>
        <begin position="340"/>
        <end position="696"/>
    </location>
</feature>
<keyword evidence="4" id="KW-1185">Reference proteome</keyword>
<feature type="region of interest" description="Disordered" evidence="1">
    <location>
        <begin position="1"/>
        <end position="99"/>
    </location>
</feature>
<feature type="compositionally biased region" description="Basic and acidic residues" evidence="1">
    <location>
        <begin position="270"/>
        <end position="289"/>
    </location>
</feature>
<dbReference type="PANTHER" id="PTHR47349">
    <property type="entry name" value="CHROMOSOME 8, WHOLE GENOME SHOTGUN SEQUENCE"/>
    <property type="match status" value="1"/>
</dbReference>